<gene>
    <name evidence="1" type="ORF">L5515_003220</name>
</gene>
<name>A0AAE9EE88_CAEBR</name>
<evidence type="ECO:0000313" key="2">
    <source>
        <dbReference type="Proteomes" id="UP000829354"/>
    </source>
</evidence>
<dbReference type="AlphaFoldDB" id="A0AAE9EE88"/>
<proteinExistence type="predicted"/>
<sequence>MKELEENIKILEKEFSRVSGKDAHEELKHDVQQNEIRGPDELQMAVLLLGLISEKINNFQRIRKLENELEDIARRRNLPGTNLMTNASQKSRAKAALKLAKLKFWKIVLATELIELEPELDVDKIKRNLLRPDLSRFL</sequence>
<dbReference type="EMBL" id="CP092622">
    <property type="protein sequence ID" value="UMM21617.1"/>
    <property type="molecule type" value="Genomic_DNA"/>
</dbReference>
<organism evidence="1 2">
    <name type="scientific">Caenorhabditis briggsae</name>
    <dbReference type="NCBI Taxonomy" id="6238"/>
    <lineage>
        <taxon>Eukaryota</taxon>
        <taxon>Metazoa</taxon>
        <taxon>Ecdysozoa</taxon>
        <taxon>Nematoda</taxon>
        <taxon>Chromadorea</taxon>
        <taxon>Rhabditida</taxon>
        <taxon>Rhabditina</taxon>
        <taxon>Rhabditomorpha</taxon>
        <taxon>Rhabditoidea</taxon>
        <taxon>Rhabditidae</taxon>
        <taxon>Peloderinae</taxon>
        <taxon>Caenorhabditis</taxon>
    </lineage>
</organism>
<evidence type="ECO:0000313" key="1">
    <source>
        <dbReference type="EMBL" id="UMM21617.1"/>
    </source>
</evidence>
<dbReference type="Proteomes" id="UP000829354">
    <property type="component" value="Chromosome III"/>
</dbReference>
<keyword evidence="2" id="KW-1185">Reference proteome</keyword>
<protein>
    <submittedName>
        <fullName evidence="1">Uncharacterized protein</fullName>
    </submittedName>
</protein>
<accession>A0AAE9EE88</accession>
<reference evidence="1 2" key="1">
    <citation type="submission" date="2022-04" db="EMBL/GenBank/DDBJ databases">
        <title>Chromosome-level reference genomes for two strains of Caenorhabditis briggsae: an improved platform for comparative genomics.</title>
        <authorList>
            <person name="Stevens L."/>
            <person name="Andersen E."/>
        </authorList>
    </citation>
    <scope>NUCLEOTIDE SEQUENCE [LARGE SCALE GENOMIC DNA]</scope>
    <source>
        <strain evidence="1">VX34</strain>
        <tissue evidence="1">Whole-organism</tissue>
    </source>
</reference>